<comment type="similarity">
    <text evidence="1">Belongs to the phosphoglycerate mutase family. BPG-dependent PGAM subfamily.</text>
</comment>
<evidence type="ECO:0000313" key="7">
    <source>
        <dbReference type="EMBL" id="OUE19123.1"/>
    </source>
</evidence>
<evidence type="ECO:0000313" key="8">
    <source>
        <dbReference type="Proteomes" id="UP000195011"/>
    </source>
</evidence>
<dbReference type="EMBL" id="MDJY01000060">
    <property type="protein sequence ID" value="OUE19123.1"/>
    <property type="molecule type" value="Genomic_DNA"/>
</dbReference>
<dbReference type="PROSITE" id="PS00175">
    <property type="entry name" value="PG_MUTASE"/>
    <property type="match status" value="1"/>
</dbReference>
<dbReference type="Pfam" id="PF00300">
    <property type="entry name" value="His_Phos_1"/>
    <property type="match status" value="1"/>
</dbReference>
<dbReference type="Gene3D" id="3.40.50.1240">
    <property type="entry name" value="Phosphoglycerate mutase-like"/>
    <property type="match status" value="1"/>
</dbReference>
<dbReference type="InterPro" id="IPR001345">
    <property type="entry name" value="PG/BPGM_mutase_AS"/>
</dbReference>
<proteinExistence type="inferred from homology"/>
<keyword evidence="3" id="KW-0324">Glycolysis</keyword>
<dbReference type="PANTHER" id="PTHR11931">
    <property type="entry name" value="PHOSPHOGLYCERATE MUTASE"/>
    <property type="match status" value="1"/>
</dbReference>
<dbReference type="GO" id="GO:0004619">
    <property type="term" value="F:phosphoglycerate mutase activity"/>
    <property type="evidence" value="ECO:0007669"/>
    <property type="project" value="UniProtKB-EC"/>
</dbReference>
<sequence>MTGLTELWLVRHGESTANVAASRADRDGAEAIRVDHRDPDVPLSDVGKAQARALGRWFATRTDVPTAVWSSHYLRARTTAEVALTEGGIAAEVRPDERLRDRELGILDLLTSRGVAARHPEEDTRRRWLGKLSYRPPGGESWADVALRVRSFLQDPEIEAADGRALIVTHDAVVMLFLYVGLGLTEAELLAFQSQHTVANASVTVLERSAPRGPWTLRAFSATEHLDGHDAPVTQHGGEPDVRRR</sequence>
<comment type="caution">
    <text evidence="7">The sequence shown here is derived from an EMBL/GenBank/DDBJ whole genome shotgun (WGS) entry which is preliminary data.</text>
</comment>
<gene>
    <name evidence="7" type="ORF">BFL36_13860</name>
</gene>
<evidence type="ECO:0000256" key="4">
    <source>
        <dbReference type="ARBA" id="ARBA00023235"/>
    </source>
</evidence>
<feature type="binding site" evidence="5">
    <location>
        <begin position="11"/>
        <end position="18"/>
    </location>
    <ligand>
        <name>substrate</name>
    </ligand>
</feature>
<name>A0A251Y501_9MICO</name>
<dbReference type="AlphaFoldDB" id="A0A251Y501"/>
<feature type="region of interest" description="Disordered" evidence="6">
    <location>
        <begin position="226"/>
        <end position="245"/>
    </location>
</feature>
<feature type="binding site" evidence="5">
    <location>
        <position position="75"/>
    </location>
    <ligand>
        <name>substrate</name>
    </ligand>
</feature>
<evidence type="ECO:0000256" key="2">
    <source>
        <dbReference type="ARBA" id="ARBA00012028"/>
    </source>
</evidence>
<dbReference type="GO" id="GO:0006096">
    <property type="term" value="P:glycolytic process"/>
    <property type="evidence" value="ECO:0007669"/>
    <property type="project" value="UniProtKB-KW"/>
</dbReference>
<reference evidence="7 8" key="1">
    <citation type="submission" date="2016-08" db="EMBL/GenBank/DDBJ databases">
        <title>Genome sequence of Clavibacter michiganensis spp strain CFBP8017.</title>
        <authorList>
            <person name="Thapa S.P."/>
            <person name="Coaker G."/>
            <person name="Jacques M.-A."/>
        </authorList>
    </citation>
    <scope>NUCLEOTIDE SEQUENCE [LARGE SCALE GENOMIC DNA]</scope>
    <source>
        <strain evidence="7">CFBP8017</strain>
    </source>
</reference>
<dbReference type="EC" id="5.4.2.11" evidence="2"/>
<keyword evidence="4" id="KW-0413">Isomerase</keyword>
<dbReference type="CDD" id="cd07067">
    <property type="entry name" value="HP_PGM_like"/>
    <property type="match status" value="1"/>
</dbReference>
<protein>
    <recommendedName>
        <fullName evidence="2">phosphoglycerate mutase (2,3-diphosphoglycerate-dependent)</fullName>
        <ecNumber evidence="2">5.4.2.11</ecNumber>
    </recommendedName>
</protein>
<dbReference type="Proteomes" id="UP000195011">
    <property type="component" value="Unassembled WGS sequence"/>
</dbReference>
<dbReference type="RefSeq" id="WP_086518470.1">
    <property type="nucleotide sequence ID" value="NZ_MDJY01000060.1"/>
</dbReference>
<evidence type="ECO:0000256" key="1">
    <source>
        <dbReference type="ARBA" id="ARBA00006717"/>
    </source>
</evidence>
<evidence type="ECO:0000256" key="5">
    <source>
        <dbReference type="PIRSR" id="PIRSR613078-2"/>
    </source>
</evidence>
<accession>A0A251Y501</accession>
<evidence type="ECO:0000256" key="6">
    <source>
        <dbReference type="SAM" id="MobiDB-lite"/>
    </source>
</evidence>
<evidence type="ECO:0000256" key="3">
    <source>
        <dbReference type="ARBA" id="ARBA00023152"/>
    </source>
</evidence>
<dbReference type="InterPro" id="IPR013078">
    <property type="entry name" value="His_Pase_superF_clade-1"/>
</dbReference>
<dbReference type="SUPFAM" id="SSF53254">
    <property type="entry name" value="Phosphoglycerate mutase-like"/>
    <property type="match status" value="1"/>
</dbReference>
<dbReference type="SMART" id="SM00855">
    <property type="entry name" value="PGAM"/>
    <property type="match status" value="1"/>
</dbReference>
<dbReference type="InterPro" id="IPR005952">
    <property type="entry name" value="Phosphogly_mut1"/>
</dbReference>
<organism evidence="7 8">
    <name type="scientific">Clavibacter michiganensis</name>
    <dbReference type="NCBI Taxonomy" id="28447"/>
    <lineage>
        <taxon>Bacteria</taxon>
        <taxon>Bacillati</taxon>
        <taxon>Actinomycetota</taxon>
        <taxon>Actinomycetes</taxon>
        <taxon>Micrococcales</taxon>
        <taxon>Microbacteriaceae</taxon>
        <taxon>Clavibacter</taxon>
    </lineage>
</organism>
<dbReference type="InterPro" id="IPR029033">
    <property type="entry name" value="His_PPase_superfam"/>
</dbReference>